<organism evidence="3">
    <name type="scientific">Siphoviridae sp. ctNHj22</name>
    <dbReference type="NCBI Taxonomy" id="2825468"/>
    <lineage>
        <taxon>Viruses</taxon>
        <taxon>Duplodnaviria</taxon>
        <taxon>Heunggongvirae</taxon>
        <taxon>Uroviricota</taxon>
        <taxon>Caudoviricetes</taxon>
    </lineage>
</organism>
<dbReference type="EMBL" id="BK016261">
    <property type="protein sequence ID" value="DAG05518.1"/>
    <property type="molecule type" value="Genomic_DNA"/>
</dbReference>
<reference evidence="3" key="1">
    <citation type="journal article" date="2021" name="Proc. Natl. Acad. Sci. U.S.A.">
        <title>A Catalog of Tens of Thousands of Viruses from Human Metagenomes Reveals Hidden Associations with Chronic Diseases.</title>
        <authorList>
            <person name="Tisza M.J."/>
            <person name="Buck C.B."/>
        </authorList>
    </citation>
    <scope>NUCLEOTIDE SEQUENCE</scope>
    <source>
        <strain evidence="3">CtNHj22</strain>
    </source>
</reference>
<dbReference type="PROSITE" id="PS50943">
    <property type="entry name" value="HTH_CROC1"/>
    <property type="match status" value="1"/>
</dbReference>
<name>A0A8S5VFQ9_9CAUD</name>
<dbReference type="InterPro" id="IPR001387">
    <property type="entry name" value="Cro/C1-type_HTH"/>
</dbReference>
<dbReference type="Pfam" id="PF01381">
    <property type="entry name" value="HTH_3"/>
    <property type="match status" value="1"/>
</dbReference>
<feature type="compositionally biased region" description="Basic and acidic residues" evidence="1">
    <location>
        <begin position="177"/>
        <end position="186"/>
    </location>
</feature>
<sequence length="197" mass="21623">MSYFTATKIGTALAKARVEAGLSQREMAHLIGMNERTVQNWEKGDTSPDGDEIMDWFTACGASPLAAMQEMLHPELYRKQATDMTDEELDAAIAGFLDNSPRIVKEMILFIVLGKHGSYPPAVIAEICANLHTPLQNKVSVCGQVLDNYNCAVATHTDPVPDEVHPPVELLTTAYKAGKEAARRGETSYTTKRGRQE</sequence>
<feature type="domain" description="HTH cro/C1-type" evidence="2">
    <location>
        <begin position="13"/>
        <end position="54"/>
    </location>
</feature>
<evidence type="ECO:0000256" key="1">
    <source>
        <dbReference type="SAM" id="MobiDB-lite"/>
    </source>
</evidence>
<dbReference type="CDD" id="cd00093">
    <property type="entry name" value="HTH_XRE"/>
    <property type="match status" value="1"/>
</dbReference>
<dbReference type="InterPro" id="IPR010982">
    <property type="entry name" value="Lambda_DNA-bd_dom_sf"/>
</dbReference>
<dbReference type="SUPFAM" id="SSF47413">
    <property type="entry name" value="lambda repressor-like DNA-binding domains"/>
    <property type="match status" value="1"/>
</dbReference>
<feature type="region of interest" description="Disordered" evidence="1">
    <location>
        <begin position="175"/>
        <end position="197"/>
    </location>
</feature>
<accession>A0A8S5VFQ9</accession>
<evidence type="ECO:0000313" key="3">
    <source>
        <dbReference type="EMBL" id="DAG05518.1"/>
    </source>
</evidence>
<dbReference type="GO" id="GO:0003677">
    <property type="term" value="F:DNA binding"/>
    <property type="evidence" value="ECO:0007669"/>
    <property type="project" value="InterPro"/>
</dbReference>
<protein>
    <submittedName>
        <fullName evidence="3">Helix-turn-helix domain protein</fullName>
    </submittedName>
</protein>
<dbReference type="Gene3D" id="1.10.260.40">
    <property type="entry name" value="lambda repressor-like DNA-binding domains"/>
    <property type="match status" value="1"/>
</dbReference>
<proteinExistence type="predicted"/>
<dbReference type="SMART" id="SM00530">
    <property type="entry name" value="HTH_XRE"/>
    <property type="match status" value="1"/>
</dbReference>
<evidence type="ECO:0000259" key="2">
    <source>
        <dbReference type="PROSITE" id="PS50943"/>
    </source>
</evidence>